<dbReference type="Proteomes" id="UP000256326">
    <property type="component" value="Unassembled WGS sequence"/>
</dbReference>
<dbReference type="Pfam" id="PF05163">
    <property type="entry name" value="DinB"/>
    <property type="match status" value="1"/>
</dbReference>
<comment type="similarity">
    <text evidence="1">Belongs to the DinB family.</text>
</comment>
<dbReference type="InterPro" id="IPR007837">
    <property type="entry name" value="DinB"/>
</dbReference>
<evidence type="ECO:0000313" key="4">
    <source>
        <dbReference type="EMBL" id="REC65401.1"/>
    </source>
</evidence>
<protein>
    <submittedName>
        <fullName evidence="4">Damage-inducible protein DinB</fullName>
    </submittedName>
</protein>
<dbReference type="InterPro" id="IPR034660">
    <property type="entry name" value="DinB/YfiT-like"/>
</dbReference>
<proteinExistence type="inferred from homology"/>
<dbReference type="Gene3D" id="1.20.120.450">
    <property type="entry name" value="dinb family like domain"/>
    <property type="match status" value="1"/>
</dbReference>
<keyword evidence="5" id="KW-1185">Reference proteome</keyword>
<comment type="caution">
    <text evidence="4">The sequence shown here is derived from an EMBL/GenBank/DDBJ whole genome shotgun (WGS) entry which is preliminary data.</text>
</comment>
<evidence type="ECO:0000256" key="1">
    <source>
        <dbReference type="ARBA" id="ARBA00008635"/>
    </source>
</evidence>
<dbReference type="RefSeq" id="WP_116037323.1">
    <property type="nucleotide sequence ID" value="NZ_JBHLVV010000024.1"/>
</dbReference>
<dbReference type="EMBL" id="QNUG01000101">
    <property type="protein sequence ID" value="REC65401.1"/>
    <property type="molecule type" value="Genomic_DNA"/>
</dbReference>
<feature type="binding site" evidence="3">
    <location>
        <position position="117"/>
    </location>
    <ligand>
        <name>a divalent metal cation</name>
        <dbReference type="ChEBI" id="CHEBI:60240"/>
    </ligand>
</feature>
<evidence type="ECO:0000256" key="2">
    <source>
        <dbReference type="ARBA" id="ARBA00022723"/>
    </source>
</evidence>
<name>A0A3D9CI13_9FLAO</name>
<keyword evidence="2 3" id="KW-0479">Metal-binding</keyword>
<evidence type="ECO:0000313" key="5">
    <source>
        <dbReference type="Proteomes" id="UP000256326"/>
    </source>
</evidence>
<feature type="binding site" evidence="3">
    <location>
        <position position="40"/>
    </location>
    <ligand>
        <name>a divalent metal cation</name>
        <dbReference type="ChEBI" id="CHEBI:60240"/>
    </ligand>
</feature>
<dbReference type="SUPFAM" id="SSF109854">
    <property type="entry name" value="DinB/YfiT-like putative metalloenzymes"/>
    <property type="match status" value="1"/>
</dbReference>
<dbReference type="PANTHER" id="PTHR37302">
    <property type="entry name" value="SLR1116 PROTEIN"/>
    <property type="match status" value="1"/>
</dbReference>
<accession>A0A3D9CI13</accession>
<dbReference type="PANTHER" id="PTHR37302:SF3">
    <property type="entry name" value="DAMAGE-INDUCIBLE PROTEIN DINB"/>
    <property type="match status" value="1"/>
</dbReference>
<dbReference type="AlphaFoldDB" id="A0A3D9CI13"/>
<organism evidence="4 5">
    <name type="scientific">Epilithonimonas hispanica</name>
    <dbReference type="NCBI Taxonomy" id="358687"/>
    <lineage>
        <taxon>Bacteria</taxon>
        <taxon>Pseudomonadati</taxon>
        <taxon>Bacteroidota</taxon>
        <taxon>Flavobacteriia</taxon>
        <taxon>Flavobacteriales</taxon>
        <taxon>Weeksellaceae</taxon>
        <taxon>Chryseobacterium group</taxon>
        <taxon>Epilithonimonas</taxon>
    </lineage>
</organism>
<dbReference type="GO" id="GO:0046872">
    <property type="term" value="F:metal ion binding"/>
    <property type="evidence" value="ECO:0007669"/>
    <property type="project" value="UniProtKB-KW"/>
</dbReference>
<evidence type="ECO:0000256" key="3">
    <source>
        <dbReference type="PIRSR" id="PIRSR607837-1"/>
    </source>
</evidence>
<gene>
    <name evidence="4" type="ORF">DRF58_17975</name>
</gene>
<sequence length="150" mass="18269">MKEKLNELFEYNYHFNKKWIEFLTENFQEVPEKSLELINHLMNAQQIWNARIENETEFGVWQINDWNNISDINYENYTKTLKIIREKSLENVIEYQNSKGQKFTNKIEDVLFHIINHSTYHRAQIATDIKNCGIEPINTDYIFYKRKIEE</sequence>
<reference evidence="4 5" key="1">
    <citation type="journal article" date="2006" name="Int. J. Syst. Evol. Microbiol.">
        <title>Chryseobacterium hispanicum sp. nov., isolated from the drinking water distribution system of Sevilla, Spain.</title>
        <authorList>
            <person name="Gallego V."/>
            <person name="Garcia M.T."/>
            <person name="Ventosa A."/>
        </authorList>
    </citation>
    <scope>NUCLEOTIDE SEQUENCE [LARGE SCALE GENOMIC DNA]</scope>
    <source>
        <strain evidence="4 5">KCTC 22104</strain>
    </source>
</reference>
<feature type="binding site" evidence="3">
    <location>
        <position position="121"/>
    </location>
    <ligand>
        <name>a divalent metal cation</name>
        <dbReference type="ChEBI" id="CHEBI:60240"/>
    </ligand>
</feature>
<dbReference type="OrthoDB" id="9811413at2"/>